<dbReference type="InterPro" id="IPR010998">
    <property type="entry name" value="Integrase_recombinase_N"/>
</dbReference>
<keyword evidence="3" id="KW-0238">DNA-binding</keyword>
<evidence type="ECO:0000256" key="2">
    <source>
        <dbReference type="ARBA" id="ARBA00022908"/>
    </source>
</evidence>
<dbReference type="EMBL" id="SHKP01000005">
    <property type="protein sequence ID" value="RZU00909.1"/>
    <property type="molecule type" value="Genomic_DNA"/>
</dbReference>
<dbReference type="Gene3D" id="1.10.150.130">
    <property type="match status" value="1"/>
</dbReference>
<accession>A0A4Q7VX64</accession>
<evidence type="ECO:0000256" key="3">
    <source>
        <dbReference type="ARBA" id="ARBA00023125"/>
    </source>
</evidence>
<organism evidence="6 7">
    <name type="scientific">Rivibacter subsaxonicus</name>
    <dbReference type="NCBI Taxonomy" id="457575"/>
    <lineage>
        <taxon>Bacteria</taxon>
        <taxon>Pseudomonadati</taxon>
        <taxon>Pseudomonadota</taxon>
        <taxon>Betaproteobacteria</taxon>
        <taxon>Burkholderiales</taxon>
        <taxon>Rivibacter</taxon>
    </lineage>
</organism>
<feature type="domain" description="Tyr recombinase" evidence="5">
    <location>
        <begin position="221"/>
        <end position="400"/>
    </location>
</feature>
<dbReference type="PANTHER" id="PTHR30629">
    <property type="entry name" value="PROPHAGE INTEGRASE"/>
    <property type="match status" value="1"/>
</dbReference>
<proteinExistence type="inferred from homology"/>
<name>A0A4Q7VX64_9BURK</name>
<dbReference type="AlphaFoldDB" id="A0A4Q7VX64"/>
<dbReference type="GO" id="GO:0003677">
    <property type="term" value="F:DNA binding"/>
    <property type="evidence" value="ECO:0007669"/>
    <property type="project" value="UniProtKB-KW"/>
</dbReference>
<dbReference type="PROSITE" id="PS51898">
    <property type="entry name" value="TYR_RECOMBINASE"/>
    <property type="match status" value="1"/>
</dbReference>
<dbReference type="InterPro" id="IPR002104">
    <property type="entry name" value="Integrase_catalytic"/>
</dbReference>
<sequence length="425" mass="47753">MAARFSGFAVSMDTRSLLESNLGRLTDTALKALKPKTATYQSADGEGLLIEVKASGRKTWMYRYRLGGKAEKLVIGTYPEITLKEARELCFEARREVQRGESPARAKQSSKREEVKEKTVKDFGERFFREIVTRDRKITTIPRRYLDRQIFPAIGALQVSEVSAEDVRSIIWAKKAHGFDAAAADIRGLLKRLFDYAITCGLITVNPVHGLPARHVFKPKSRDRNLSREEIGVFLRAVEASNVRRQFKAGLRLVLLTMVRKSELIQARWSDVHLDQGEWHIPAETSKTGKPHIVYLSSQATALFKELRALASTSELVMPGRSSLKKPFAHNAMNSALKKALETQPIPVFTIHDLRRTASTLLHENGWPSDVVEKALNHTIGGVRGIYNRAEYAEQRKAMLQFWGDFVDAAVRGERMAAVRLAVAA</sequence>
<dbReference type="GO" id="GO:0015074">
    <property type="term" value="P:DNA integration"/>
    <property type="evidence" value="ECO:0007669"/>
    <property type="project" value="UniProtKB-KW"/>
</dbReference>
<dbReference type="Pfam" id="PF13356">
    <property type="entry name" value="Arm-DNA-bind_3"/>
    <property type="match status" value="1"/>
</dbReference>
<evidence type="ECO:0000256" key="1">
    <source>
        <dbReference type="ARBA" id="ARBA00008857"/>
    </source>
</evidence>
<evidence type="ECO:0000259" key="5">
    <source>
        <dbReference type="PROSITE" id="PS51898"/>
    </source>
</evidence>
<protein>
    <submittedName>
        <fullName evidence="6">Integrase</fullName>
    </submittedName>
</protein>
<dbReference type="InterPro" id="IPR025166">
    <property type="entry name" value="Integrase_DNA_bind_dom"/>
</dbReference>
<dbReference type="CDD" id="cd00801">
    <property type="entry name" value="INT_P4_C"/>
    <property type="match status" value="1"/>
</dbReference>
<gene>
    <name evidence="6" type="ORF">EV670_1622</name>
</gene>
<dbReference type="InterPro" id="IPR050808">
    <property type="entry name" value="Phage_Integrase"/>
</dbReference>
<evidence type="ECO:0000313" key="7">
    <source>
        <dbReference type="Proteomes" id="UP000293671"/>
    </source>
</evidence>
<dbReference type="InterPro" id="IPR053876">
    <property type="entry name" value="Phage_int_M"/>
</dbReference>
<dbReference type="InterPro" id="IPR011010">
    <property type="entry name" value="DNA_brk_join_enz"/>
</dbReference>
<dbReference type="Pfam" id="PF00589">
    <property type="entry name" value="Phage_integrase"/>
    <property type="match status" value="1"/>
</dbReference>
<dbReference type="Gene3D" id="1.10.443.10">
    <property type="entry name" value="Intergrase catalytic core"/>
    <property type="match status" value="1"/>
</dbReference>
<dbReference type="InterPro" id="IPR038488">
    <property type="entry name" value="Integrase_DNA-bd_sf"/>
</dbReference>
<dbReference type="GO" id="GO:0006310">
    <property type="term" value="P:DNA recombination"/>
    <property type="evidence" value="ECO:0007669"/>
    <property type="project" value="UniProtKB-KW"/>
</dbReference>
<reference evidence="6 7" key="1">
    <citation type="submission" date="2019-02" db="EMBL/GenBank/DDBJ databases">
        <title>Genomic Encyclopedia of Type Strains, Phase IV (KMG-IV): sequencing the most valuable type-strain genomes for metagenomic binning, comparative biology and taxonomic classification.</title>
        <authorList>
            <person name="Goeker M."/>
        </authorList>
    </citation>
    <scope>NUCLEOTIDE SEQUENCE [LARGE SCALE GENOMIC DNA]</scope>
    <source>
        <strain evidence="6 7">DSM 19570</strain>
    </source>
</reference>
<dbReference type="InterPro" id="IPR013762">
    <property type="entry name" value="Integrase-like_cat_sf"/>
</dbReference>
<comment type="similarity">
    <text evidence="1">Belongs to the 'phage' integrase family.</text>
</comment>
<evidence type="ECO:0000256" key="4">
    <source>
        <dbReference type="ARBA" id="ARBA00023172"/>
    </source>
</evidence>
<dbReference type="Pfam" id="PF22022">
    <property type="entry name" value="Phage_int_M"/>
    <property type="match status" value="1"/>
</dbReference>
<comment type="caution">
    <text evidence="6">The sequence shown here is derived from an EMBL/GenBank/DDBJ whole genome shotgun (WGS) entry which is preliminary data.</text>
</comment>
<keyword evidence="7" id="KW-1185">Reference proteome</keyword>
<keyword evidence="4" id="KW-0233">DNA recombination</keyword>
<dbReference type="PANTHER" id="PTHR30629:SF2">
    <property type="entry name" value="PROPHAGE INTEGRASE INTS-RELATED"/>
    <property type="match status" value="1"/>
</dbReference>
<dbReference type="Proteomes" id="UP000293671">
    <property type="component" value="Unassembled WGS sequence"/>
</dbReference>
<dbReference type="Gene3D" id="3.30.160.390">
    <property type="entry name" value="Integrase, DNA-binding domain"/>
    <property type="match status" value="1"/>
</dbReference>
<keyword evidence="2" id="KW-0229">DNA integration</keyword>
<dbReference type="SUPFAM" id="SSF56349">
    <property type="entry name" value="DNA breaking-rejoining enzymes"/>
    <property type="match status" value="1"/>
</dbReference>
<evidence type="ECO:0000313" key="6">
    <source>
        <dbReference type="EMBL" id="RZU00909.1"/>
    </source>
</evidence>